<dbReference type="InterPro" id="IPR007016">
    <property type="entry name" value="O-antigen_ligase-rel_domated"/>
</dbReference>
<accession>A0ABS9KWX0</accession>
<name>A0ABS9KWX0_9BACT</name>
<keyword evidence="2 5" id="KW-0812">Transmembrane</keyword>
<keyword evidence="7" id="KW-0436">Ligase</keyword>
<dbReference type="Proteomes" id="UP001165367">
    <property type="component" value="Unassembled WGS sequence"/>
</dbReference>
<feature type="transmembrane region" description="Helical" evidence="5">
    <location>
        <begin position="148"/>
        <end position="170"/>
    </location>
</feature>
<sequence length="491" mass="55417">MSNFLEDTFLVRKMNNWFGYSVILLIAIAFGCLFVDHATIGLGIFVALLGLGIGIACMASAETGLYVIITFSFFAFVISRLLFRGNLQVGVIFDVLVLVTFMGLFIRGKGFKENFNQFLKTPVVVWMLVLLFYLGFELFNPQSRSFDGWFMAFRKYLSSILLLYIAYALFNKYDVVKRFIDFLFWSCVVAAVYGCIQQWHGYFNFEMEVIMSDPHGFGLIFVEGEFRKFSTMSDPAAFGILMAVCVVFFLILATGEKKASKRWTMIIGCIFMIMSTGYSGTRTAYAIIIAGIAFYIMLNFDKKNTRVFAIIATAVFLLLMYGPYSNKTIYRFRTTFAGQKDESFNVRVINRKNIQPYIYTHPIGGGLGSSGASGMVFHPGHYLAGFQPDSSYLKKAVETGWIGLIIILIQYFVIMKIAIVAFFRMRSQKIKLVYVAVISGMFAFYVAEFAQVAIGQISDIVVYFPFIALILKLKDDDEPNEPAAPTEQVTA</sequence>
<feature type="transmembrane region" description="Helical" evidence="5">
    <location>
        <begin position="236"/>
        <end position="255"/>
    </location>
</feature>
<evidence type="ECO:0000313" key="7">
    <source>
        <dbReference type="EMBL" id="MCG2616859.1"/>
    </source>
</evidence>
<evidence type="ECO:0000256" key="4">
    <source>
        <dbReference type="ARBA" id="ARBA00023136"/>
    </source>
</evidence>
<feature type="transmembrane region" description="Helical" evidence="5">
    <location>
        <begin position="401"/>
        <end position="423"/>
    </location>
</feature>
<evidence type="ECO:0000256" key="2">
    <source>
        <dbReference type="ARBA" id="ARBA00022692"/>
    </source>
</evidence>
<feature type="transmembrane region" description="Helical" evidence="5">
    <location>
        <begin position="89"/>
        <end position="106"/>
    </location>
</feature>
<organism evidence="7 8">
    <name type="scientific">Terrimonas ginsenosidimutans</name>
    <dbReference type="NCBI Taxonomy" id="2908004"/>
    <lineage>
        <taxon>Bacteria</taxon>
        <taxon>Pseudomonadati</taxon>
        <taxon>Bacteroidota</taxon>
        <taxon>Chitinophagia</taxon>
        <taxon>Chitinophagales</taxon>
        <taxon>Chitinophagaceae</taxon>
        <taxon>Terrimonas</taxon>
    </lineage>
</organism>
<dbReference type="PANTHER" id="PTHR37422">
    <property type="entry name" value="TEICHURONIC ACID BIOSYNTHESIS PROTEIN TUAE"/>
    <property type="match status" value="1"/>
</dbReference>
<dbReference type="InterPro" id="IPR051533">
    <property type="entry name" value="WaaL-like"/>
</dbReference>
<dbReference type="PANTHER" id="PTHR37422:SF17">
    <property type="entry name" value="O-ANTIGEN LIGASE"/>
    <property type="match status" value="1"/>
</dbReference>
<comment type="caution">
    <text evidence="7">The sequence shown here is derived from an EMBL/GenBank/DDBJ whole genome shotgun (WGS) entry which is preliminary data.</text>
</comment>
<evidence type="ECO:0000256" key="1">
    <source>
        <dbReference type="ARBA" id="ARBA00004141"/>
    </source>
</evidence>
<gene>
    <name evidence="7" type="ORF">LZZ85_21360</name>
</gene>
<evidence type="ECO:0000256" key="3">
    <source>
        <dbReference type="ARBA" id="ARBA00022989"/>
    </source>
</evidence>
<feature type="domain" description="O-antigen ligase-related" evidence="6">
    <location>
        <begin position="268"/>
        <end position="408"/>
    </location>
</feature>
<dbReference type="GO" id="GO:0016874">
    <property type="term" value="F:ligase activity"/>
    <property type="evidence" value="ECO:0007669"/>
    <property type="project" value="UniProtKB-KW"/>
</dbReference>
<feature type="transmembrane region" description="Helical" evidence="5">
    <location>
        <begin position="118"/>
        <end position="136"/>
    </location>
</feature>
<feature type="transmembrane region" description="Helical" evidence="5">
    <location>
        <begin position="182"/>
        <end position="199"/>
    </location>
</feature>
<evidence type="ECO:0000313" key="8">
    <source>
        <dbReference type="Proteomes" id="UP001165367"/>
    </source>
</evidence>
<feature type="transmembrane region" description="Helical" evidence="5">
    <location>
        <begin position="307"/>
        <end position="324"/>
    </location>
</feature>
<keyword evidence="4 5" id="KW-0472">Membrane</keyword>
<protein>
    <submittedName>
        <fullName evidence="7">O-antigen ligase family protein</fullName>
    </submittedName>
</protein>
<proteinExistence type="predicted"/>
<dbReference type="RefSeq" id="WP_237875396.1">
    <property type="nucleotide sequence ID" value="NZ_JAKLTR010000015.1"/>
</dbReference>
<feature type="transmembrane region" description="Helical" evidence="5">
    <location>
        <begin position="20"/>
        <end position="51"/>
    </location>
</feature>
<feature type="transmembrane region" description="Helical" evidence="5">
    <location>
        <begin position="284"/>
        <end position="300"/>
    </location>
</feature>
<keyword evidence="3 5" id="KW-1133">Transmembrane helix</keyword>
<dbReference type="EMBL" id="JAKLTR010000015">
    <property type="protein sequence ID" value="MCG2616859.1"/>
    <property type="molecule type" value="Genomic_DNA"/>
</dbReference>
<feature type="transmembrane region" description="Helical" evidence="5">
    <location>
        <begin position="63"/>
        <end position="83"/>
    </location>
</feature>
<evidence type="ECO:0000256" key="5">
    <source>
        <dbReference type="SAM" id="Phobius"/>
    </source>
</evidence>
<keyword evidence="8" id="KW-1185">Reference proteome</keyword>
<dbReference type="Pfam" id="PF04932">
    <property type="entry name" value="Wzy_C"/>
    <property type="match status" value="1"/>
</dbReference>
<evidence type="ECO:0000259" key="6">
    <source>
        <dbReference type="Pfam" id="PF04932"/>
    </source>
</evidence>
<feature type="transmembrane region" description="Helical" evidence="5">
    <location>
        <begin position="430"/>
        <end position="447"/>
    </location>
</feature>
<reference evidence="7" key="1">
    <citation type="submission" date="2022-01" db="EMBL/GenBank/DDBJ databases">
        <authorList>
            <person name="Jo J.-H."/>
            <person name="Im W.-T."/>
        </authorList>
    </citation>
    <scope>NUCLEOTIDE SEQUENCE</scope>
    <source>
        <strain evidence="7">NA20</strain>
    </source>
</reference>
<comment type="subcellular location">
    <subcellularLocation>
        <location evidence="1">Membrane</location>
        <topology evidence="1">Multi-pass membrane protein</topology>
    </subcellularLocation>
</comment>